<name>A0A223D596_9BACL</name>
<accession>A0A223D596</accession>
<keyword evidence="3" id="KW-1185">Reference proteome</keyword>
<dbReference type="OrthoDB" id="2381728at2"/>
<keyword evidence="1" id="KW-0472">Membrane</keyword>
<dbReference type="RefSeq" id="WP_094237995.1">
    <property type="nucleotide sequence ID" value="NZ_CP022657.1"/>
</dbReference>
<reference evidence="2 3" key="1">
    <citation type="journal article" date="2015" name="Int. J. Syst. Evol. Microbiol.">
        <title>Tumebacillus algifaecis sp. nov., isolated from decomposing algal scum.</title>
        <authorList>
            <person name="Wu Y.F."/>
            <person name="Zhang B."/>
            <person name="Xing P."/>
            <person name="Wu Q.L."/>
            <person name="Liu S.J."/>
        </authorList>
    </citation>
    <scope>NUCLEOTIDE SEQUENCE [LARGE SCALE GENOMIC DNA]</scope>
    <source>
        <strain evidence="2 3">THMBR28</strain>
    </source>
</reference>
<evidence type="ECO:0000313" key="3">
    <source>
        <dbReference type="Proteomes" id="UP000214688"/>
    </source>
</evidence>
<dbReference type="KEGG" id="tab:CIG75_18700"/>
<dbReference type="EMBL" id="CP022657">
    <property type="protein sequence ID" value="ASS76768.1"/>
    <property type="molecule type" value="Genomic_DNA"/>
</dbReference>
<dbReference type="AlphaFoldDB" id="A0A223D596"/>
<protein>
    <recommendedName>
        <fullName evidence="4">DUF304 domain-containing protein</fullName>
    </recommendedName>
</protein>
<evidence type="ECO:0000313" key="2">
    <source>
        <dbReference type="EMBL" id="ASS76768.1"/>
    </source>
</evidence>
<sequence>MARIYRIRDTQRFLFLPLLFPLIPLLLQWMRPGNAVVLFGVVTIYVLFTFRMLFLRRELEIGEQEIRIDSGRWKQVYSHEQIYEIFLSKNQVVQMRIGERNRYIRILTPDYWDAMNAIQHFAWRHAIPVTDKRPKQLSGRRREVS</sequence>
<evidence type="ECO:0000256" key="1">
    <source>
        <dbReference type="SAM" id="Phobius"/>
    </source>
</evidence>
<gene>
    <name evidence="2" type="ORF">CIG75_18700</name>
</gene>
<feature type="transmembrane region" description="Helical" evidence="1">
    <location>
        <begin position="12"/>
        <end position="30"/>
    </location>
</feature>
<keyword evidence="1" id="KW-0812">Transmembrane</keyword>
<organism evidence="2 3">
    <name type="scientific">Tumebacillus algifaecis</name>
    <dbReference type="NCBI Taxonomy" id="1214604"/>
    <lineage>
        <taxon>Bacteria</taxon>
        <taxon>Bacillati</taxon>
        <taxon>Bacillota</taxon>
        <taxon>Bacilli</taxon>
        <taxon>Bacillales</taxon>
        <taxon>Alicyclobacillaceae</taxon>
        <taxon>Tumebacillus</taxon>
    </lineage>
</organism>
<dbReference type="Proteomes" id="UP000214688">
    <property type="component" value="Chromosome"/>
</dbReference>
<proteinExistence type="predicted"/>
<evidence type="ECO:0008006" key="4">
    <source>
        <dbReference type="Google" id="ProtNLM"/>
    </source>
</evidence>
<feature type="transmembrane region" description="Helical" evidence="1">
    <location>
        <begin position="36"/>
        <end position="54"/>
    </location>
</feature>
<keyword evidence="1" id="KW-1133">Transmembrane helix</keyword>